<dbReference type="EMBL" id="HBUE01142845">
    <property type="protein sequence ID" value="CAG6501731.1"/>
    <property type="molecule type" value="Transcribed_RNA"/>
</dbReference>
<protein>
    <submittedName>
        <fullName evidence="1">(northern house mosquito) hypothetical protein</fullName>
    </submittedName>
</protein>
<reference evidence="1" key="1">
    <citation type="submission" date="2021-05" db="EMBL/GenBank/DDBJ databases">
        <authorList>
            <person name="Alioto T."/>
            <person name="Alioto T."/>
            <person name="Gomez Garrido J."/>
        </authorList>
    </citation>
    <scope>NUCLEOTIDE SEQUENCE</scope>
</reference>
<name>A0A8D8GBG0_CULPI</name>
<accession>A0A8D8GBG0</accession>
<dbReference type="EMBL" id="HBUE01151915">
    <property type="protein sequence ID" value="CAG6505734.1"/>
    <property type="molecule type" value="Transcribed_RNA"/>
</dbReference>
<organism evidence="1">
    <name type="scientific">Culex pipiens</name>
    <name type="common">House mosquito</name>
    <dbReference type="NCBI Taxonomy" id="7175"/>
    <lineage>
        <taxon>Eukaryota</taxon>
        <taxon>Metazoa</taxon>
        <taxon>Ecdysozoa</taxon>
        <taxon>Arthropoda</taxon>
        <taxon>Hexapoda</taxon>
        <taxon>Insecta</taxon>
        <taxon>Pterygota</taxon>
        <taxon>Neoptera</taxon>
        <taxon>Endopterygota</taxon>
        <taxon>Diptera</taxon>
        <taxon>Nematocera</taxon>
        <taxon>Culicoidea</taxon>
        <taxon>Culicidae</taxon>
        <taxon>Culicinae</taxon>
        <taxon>Culicini</taxon>
        <taxon>Culex</taxon>
        <taxon>Culex</taxon>
    </lineage>
</organism>
<evidence type="ECO:0000313" key="1">
    <source>
        <dbReference type="EMBL" id="CAG6501731.1"/>
    </source>
</evidence>
<proteinExistence type="predicted"/>
<dbReference type="EMBL" id="HBUE01256915">
    <property type="protein sequence ID" value="CAG6557033.1"/>
    <property type="molecule type" value="Transcribed_RNA"/>
</dbReference>
<sequence length="126" mass="13958">MTRWIKFWGITPLEIRSAGLSSVGMYPHRYLLVSCWIFLTLLAMNNSRSSGFFAIQLSTTCESHQKFTESKQTSTTFTSLSTSSARSSAPSSSPFGVLISFGTFLTFFGRSLDLLQINRIVILPSG</sequence>
<dbReference type="AlphaFoldDB" id="A0A8D8GBG0"/>